<protein>
    <submittedName>
        <fullName evidence="2">PD-(D/E)XK nuclease family protein</fullName>
    </submittedName>
</protein>
<organism evidence="2 3">
    <name type="scientific">Halospeciosus flavus</name>
    <dbReference type="NCBI Taxonomy" id="3032283"/>
    <lineage>
        <taxon>Archaea</taxon>
        <taxon>Methanobacteriati</taxon>
        <taxon>Methanobacteriota</taxon>
        <taxon>Stenosarchaea group</taxon>
        <taxon>Halobacteria</taxon>
        <taxon>Halobacteriales</taxon>
        <taxon>Halobacteriaceae</taxon>
        <taxon>Halospeciosus</taxon>
    </lineage>
</organism>
<dbReference type="Proteomes" id="UP001596447">
    <property type="component" value="Unassembled WGS sequence"/>
</dbReference>
<reference evidence="2 3" key="1">
    <citation type="journal article" date="2019" name="Int. J. Syst. Evol. Microbiol.">
        <title>The Global Catalogue of Microorganisms (GCM) 10K type strain sequencing project: providing services to taxonomists for standard genome sequencing and annotation.</title>
        <authorList>
            <consortium name="The Broad Institute Genomics Platform"/>
            <consortium name="The Broad Institute Genome Sequencing Center for Infectious Disease"/>
            <person name="Wu L."/>
            <person name="Ma J."/>
        </authorList>
    </citation>
    <scope>NUCLEOTIDE SEQUENCE [LARGE SCALE GENOMIC DNA]</scope>
    <source>
        <strain evidence="2 3">XZGYJ-43</strain>
    </source>
</reference>
<dbReference type="SUPFAM" id="SSF52540">
    <property type="entry name" value="P-loop containing nucleoside triphosphate hydrolases"/>
    <property type="match status" value="1"/>
</dbReference>
<name>A0ABD5Z163_9EURY</name>
<proteinExistence type="predicted"/>
<dbReference type="AlphaFoldDB" id="A0ABD5Z163"/>
<accession>A0ABD5Z163</accession>
<evidence type="ECO:0000313" key="3">
    <source>
        <dbReference type="Proteomes" id="UP001596447"/>
    </source>
</evidence>
<dbReference type="RefSeq" id="WP_279528885.1">
    <property type="nucleotide sequence ID" value="NZ_CP122312.1"/>
</dbReference>
<gene>
    <name evidence="2" type="ORF">ACFQJ9_05790</name>
</gene>
<feature type="domain" description="PD-(D/E)XK endonuclease-like" evidence="1">
    <location>
        <begin position="480"/>
        <end position="686"/>
    </location>
</feature>
<keyword evidence="3" id="KW-1185">Reference proteome</keyword>
<comment type="caution">
    <text evidence="2">The sequence shown here is derived from an EMBL/GenBank/DDBJ whole genome shotgun (WGS) entry which is preliminary data.</text>
</comment>
<dbReference type="Pfam" id="PF12705">
    <property type="entry name" value="PDDEXK_1"/>
    <property type="match status" value="1"/>
</dbReference>
<evidence type="ECO:0000259" key="1">
    <source>
        <dbReference type="Pfam" id="PF12705"/>
    </source>
</evidence>
<dbReference type="EMBL" id="JBHTAR010000011">
    <property type="protein sequence ID" value="MFC7198932.1"/>
    <property type="molecule type" value="Genomic_DNA"/>
</dbReference>
<dbReference type="InterPro" id="IPR027417">
    <property type="entry name" value="P-loop_NTPase"/>
</dbReference>
<evidence type="ECO:0000313" key="2">
    <source>
        <dbReference type="EMBL" id="MFC7198932.1"/>
    </source>
</evidence>
<dbReference type="InterPro" id="IPR038726">
    <property type="entry name" value="PDDEXK_AddAB-type"/>
</dbReference>
<sequence>MTFPRAKTIDDLYEEVAGYDLVVVPDAPLASALNRRIDRPHLGPFAITPRRLAAGRREESEDRLAFLELVDQTDFDWKRGAYAIGNILQCWEHQGRLGAILDYDAYVDDATRQAVEYIADLDTTSQRLTEFRIDDDQDVAVVGDDQLTRLERSILPEDYDTYDTFSGQEFDYPPFHIFGSSTAIVDTVVDAVTEENADDVAVVLDRGSEFSALIESALEVEEIPFYGGPGFIDDPDHRTFVQLLRMAHGGTDTRVAEIRPLLARLDISLDVEHDEKRLSELENDALDWIVDFCECIESQTFADALSAFEERAGCQLNTFRDELATLGIDDTFASERAVDQLVFYLQSYEVPVDRENEGVLLADAKSAAYVDRPVVFFLGLDEDWTHSAPRRPWVDQDAQYTRNIQQFQLLLQSGAKQYYLVQDAKGGSPVTPCFYFEELLDVEFERFSDLESQTHTRQFGRESHRFTKESVDATTTEVSTISQSSLGSYVNSPRDYFFGRLVDSPDKDYFREGNLFHDFAEFYVNHPGFVDEGILEEVVEYILDETRPFVRSVDEATRRTKYRAGLETIVAFFEENTPVDGEFLTTTSDWGENVFAEHFDRPVDSPTTERWFENDELGLKGKIDLVHSPSRLIDHKSGHRKSASQVVKHSALDPPSDSPNFQALLYLTHWRSQVPNQELEFTFFHFLETLDDVVAGEVNLDETLTTVSYYPMQFEEYARSKAFFDELVEDGANNCQKTLSKVDYEDYAAVFDETAPPDTTDSDELIDSTFGQTLTSQMKAHVGDYKYVEKGCKQAMRQLTRVRGRTFFEDDLDAFEEFIDERLTELNRRRAGEERFPVEGLGGEPNYRYVDNRDLLLEGER</sequence>